<proteinExistence type="predicted"/>
<name>A0A0F9FFH8_9ZZZZ</name>
<accession>A0A0F9FFH8</accession>
<comment type="caution">
    <text evidence="1">The sequence shown here is derived from an EMBL/GenBank/DDBJ whole genome shotgun (WGS) entry which is preliminary data.</text>
</comment>
<gene>
    <name evidence="1" type="ORF">LCGC14_2311110</name>
</gene>
<feature type="non-terminal residue" evidence="1">
    <location>
        <position position="1"/>
    </location>
</feature>
<dbReference type="EMBL" id="LAZR01032801">
    <property type="protein sequence ID" value="KKL49877.1"/>
    <property type="molecule type" value="Genomic_DNA"/>
</dbReference>
<reference evidence="1" key="1">
    <citation type="journal article" date="2015" name="Nature">
        <title>Complex archaea that bridge the gap between prokaryotes and eukaryotes.</title>
        <authorList>
            <person name="Spang A."/>
            <person name="Saw J.H."/>
            <person name="Jorgensen S.L."/>
            <person name="Zaremba-Niedzwiedzka K."/>
            <person name="Martijn J."/>
            <person name="Lind A.E."/>
            <person name="van Eijk R."/>
            <person name="Schleper C."/>
            <person name="Guy L."/>
            <person name="Ettema T.J."/>
        </authorList>
    </citation>
    <scope>NUCLEOTIDE SEQUENCE</scope>
</reference>
<dbReference type="AlphaFoldDB" id="A0A0F9FFH8"/>
<protein>
    <submittedName>
        <fullName evidence="1">Uncharacterized protein</fullName>
    </submittedName>
</protein>
<organism evidence="1">
    <name type="scientific">marine sediment metagenome</name>
    <dbReference type="NCBI Taxonomy" id="412755"/>
    <lineage>
        <taxon>unclassified sequences</taxon>
        <taxon>metagenomes</taxon>
        <taxon>ecological metagenomes</taxon>
    </lineage>
</organism>
<sequence>ISEEICGRFGSFDGSTSSYRADSDALMCLAIIRCQLHCLDGFSLLW</sequence>
<evidence type="ECO:0000313" key="1">
    <source>
        <dbReference type="EMBL" id="KKL49877.1"/>
    </source>
</evidence>